<dbReference type="VEuPathDB" id="AmoebaDB:DICPUDRAFT_97075"/>
<dbReference type="SMART" id="SM00360">
    <property type="entry name" value="RRM"/>
    <property type="match status" value="1"/>
</dbReference>
<dbReference type="GeneID" id="10503046"/>
<dbReference type="STRING" id="5786.F0ZDP5"/>
<dbReference type="GO" id="GO:0009967">
    <property type="term" value="P:positive regulation of signal transduction"/>
    <property type="evidence" value="ECO:0007669"/>
    <property type="project" value="UniProtKB-ARBA"/>
</dbReference>
<keyword evidence="6" id="KW-1185">Reference proteome</keyword>
<feature type="domain" description="RRM" evidence="4">
    <location>
        <begin position="105"/>
        <end position="183"/>
    </location>
</feature>
<evidence type="ECO:0000313" key="5">
    <source>
        <dbReference type="EMBL" id="EGC37970.1"/>
    </source>
</evidence>
<evidence type="ECO:0000256" key="2">
    <source>
        <dbReference type="ARBA" id="ARBA00022884"/>
    </source>
</evidence>
<accession>F0ZDP5</accession>
<dbReference type="EMBL" id="GL870987">
    <property type="protein sequence ID" value="EGC37970.1"/>
    <property type="molecule type" value="Genomic_DNA"/>
</dbReference>
<keyword evidence="1" id="KW-0677">Repeat</keyword>
<dbReference type="AlphaFoldDB" id="F0ZDP5"/>
<proteinExistence type="predicted"/>
<dbReference type="GO" id="GO:0003729">
    <property type="term" value="F:mRNA binding"/>
    <property type="evidence" value="ECO:0000318"/>
    <property type="project" value="GO_Central"/>
</dbReference>
<sequence>MIKKFEIGAPNPKFDSSPSLLGTPPIIGDGIYDIYSNPPFENKYNNGNGAIGGGNNNMYRGFNNMGGSMMNNGMGSGMMNNGMTNNGMNQNMGNKKFQSVGPNGSNLFVYNIPNYFTDQELSTLFQQYGNVVSAKVYLDKNTGVSKGFGFISYDNPTSASLAISNLNGSMMVGKKLKVSLKQAGHGSQPY</sequence>
<gene>
    <name evidence="5" type="ORF">DICPUDRAFT_97075</name>
</gene>
<dbReference type="Pfam" id="PF00076">
    <property type="entry name" value="RRM_1"/>
    <property type="match status" value="1"/>
</dbReference>
<dbReference type="Gene3D" id="3.30.70.330">
    <property type="match status" value="1"/>
</dbReference>
<dbReference type="RefSeq" id="XP_003285541.1">
    <property type="nucleotide sequence ID" value="XM_003285493.1"/>
</dbReference>
<dbReference type="Proteomes" id="UP000001064">
    <property type="component" value="Unassembled WGS sequence"/>
</dbReference>
<name>F0ZDP5_DICPU</name>
<dbReference type="InterPro" id="IPR002343">
    <property type="entry name" value="Hud_Sxl_RNA"/>
</dbReference>
<protein>
    <recommendedName>
        <fullName evidence="4">RRM domain-containing protein</fullName>
    </recommendedName>
</protein>
<dbReference type="PANTHER" id="PTHR48027">
    <property type="entry name" value="HETEROGENEOUS NUCLEAR RIBONUCLEOPROTEIN 87F-RELATED"/>
    <property type="match status" value="1"/>
</dbReference>
<organism evidence="5 6">
    <name type="scientific">Dictyostelium purpureum</name>
    <name type="common">Slime mold</name>
    <dbReference type="NCBI Taxonomy" id="5786"/>
    <lineage>
        <taxon>Eukaryota</taxon>
        <taxon>Amoebozoa</taxon>
        <taxon>Evosea</taxon>
        <taxon>Eumycetozoa</taxon>
        <taxon>Dictyostelia</taxon>
        <taxon>Dictyosteliales</taxon>
        <taxon>Dictyosteliaceae</taxon>
        <taxon>Dictyostelium</taxon>
    </lineage>
</organism>
<keyword evidence="2 3" id="KW-0694">RNA-binding</keyword>
<dbReference type="GO" id="GO:0005737">
    <property type="term" value="C:cytoplasm"/>
    <property type="evidence" value="ECO:0000318"/>
    <property type="project" value="GO_Central"/>
</dbReference>
<dbReference type="FunFam" id="3.30.70.330:FF:000383">
    <property type="entry name" value="Sex lethal, isoform D"/>
    <property type="match status" value="1"/>
</dbReference>
<dbReference type="PROSITE" id="PS50102">
    <property type="entry name" value="RRM"/>
    <property type="match status" value="1"/>
</dbReference>
<dbReference type="eggNOG" id="KOG0144">
    <property type="taxonomic scope" value="Eukaryota"/>
</dbReference>
<dbReference type="InParanoid" id="F0ZDP5"/>
<dbReference type="OrthoDB" id="410044at2759"/>
<reference evidence="6" key="1">
    <citation type="journal article" date="2011" name="Genome Biol.">
        <title>Comparative genomics of the social amoebae Dictyostelium discoideum and Dictyostelium purpureum.</title>
        <authorList>
            <consortium name="US DOE Joint Genome Institute (JGI-PGF)"/>
            <person name="Sucgang R."/>
            <person name="Kuo A."/>
            <person name="Tian X."/>
            <person name="Salerno W."/>
            <person name="Parikh A."/>
            <person name="Feasley C.L."/>
            <person name="Dalin E."/>
            <person name="Tu H."/>
            <person name="Huang E."/>
            <person name="Barry K."/>
            <person name="Lindquist E."/>
            <person name="Shapiro H."/>
            <person name="Bruce D."/>
            <person name="Schmutz J."/>
            <person name="Salamov A."/>
            <person name="Fey P."/>
            <person name="Gaudet P."/>
            <person name="Anjard C."/>
            <person name="Babu M.M."/>
            <person name="Basu S."/>
            <person name="Bushmanova Y."/>
            <person name="van der Wel H."/>
            <person name="Katoh-Kurasawa M."/>
            <person name="Dinh C."/>
            <person name="Coutinho P.M."/>
            <person name="Saito T."/>
            <person name="Elias M."/>
            <person name="Schaap P."/>
            <person name="Kay R.R."/>
            <person name="Henrissat B."/>
            <person name="Eichinger L."/>
            <person name="Rivero F."/>
            <person name="Putnam N.H."/>
            <person name="West C.M."/>
            <person name="Loomis W.F."/>
            <person name="Chisholm R.L."/>
            <person name="Shaulsky G."/>
            <person name="Strassmann J.E."/>
            <person name="Queller D.C."/>
            <person name="Kuspa A."/>
            <person name="Grigoriev I.V."/>
        </authorList>
    </citation>
    <scope>NUCLEOTIDE SEQUENCE [LARGE SCALE GENOMIC DNA]</scope>
    <source>
        <strain evidence="6">QSDP1</strain>
    </source>
</reference>
<dbReference type="KEGG" id="dpp:DICPUDRAFT_97075"/>
<dbReference type="GO" id="GO:1990904">
    <property type="term" value="C:ribonucleoprotein complex"/>
    <property type="evidence" value="ECO:0007669"/>
    <property type="project" value="InterPro"/>
</dbReference>
<evidence type="ECO:0000259" key="4">
    <source>
        <dbReference type="PROSITE" id="PS50102"/>
    </source>
</evidence>
<dbReference type="GO" id="GO:0010629">
    <property type="term" value="P:negative regulation of gene expression"/>
    <property type="evidence" value="ECO:0007669"/>
    <property type="project" value="UniProtKB-ARBA"/>
</dbReference>
<dbReference type="CDD" id="cd12362">
    <property type="entry name" value="RRM3_CELF1-6"/>
    <property type="match status" value="1"/>
</dbReference>
<dbReference type="InterPro" id="IPR035979">
    <property type="entry name" value="RBD_domain_sf"/>
</dbReference>
<dbReference type="InterPro" id="IPR012677">
    <property type="entry name" value="Nucleotide-bd_a/b_plait_sf"/>
</dbReference>
<dbReference type="PRINTS" id="PR00961">
    <property type="entry name" value="HUDSXLRNA"/>
</dbReference>
<dbReference type="SUPFAM" id="SSF54928">
    <property type="entry name" value="RNA-binding domain, RBD"/>
    <property type="match status" value="1"/>
</dbReference>
<dbReference type="InterPro" id="IPR000504">
    <property type="entry name" value="RRM_dom"/>
</dbReference>
<evidence type="ECO:0000256" key="1">
    <source>
        <dbReference type="ARBA" id="ARBA00022737"/>
    </source>
</evidence>
<evidence type="ECO:0000313" key="6">
    <source>
        <dbReference type="Proteomes" id="UP000001064"/>
    </source>
</evidence>
<evidence type="ECO:0000256" key="3">
    <source>
        <dbReference type="PROSITE-ProRule" id="PRU00176"/>
    </source>
</evidence>
<dbReference type="InterPro" id="IPR052462">
    <property type="entry name" value="SLIRP/GR-RBP-like"/>
</dbReference>